<evidence type="ECO:0000256" key="2">
    <source>
        <dbReference type="ARBA" id="ARBA00022801"/>
    </source>
</evidence>
<dbReference type="Proteomes" id="UP000305881">
    <property type="component" value="Chromosome"/>
</dbReference>
<dbReference type="InterPro" id="IPR000330">
    <property type="entry name" value="SNF2_N"/>
</dbReference>
<organism evidence="7 8">
    <name type="scientific">Methylotuvimicrobium buryatense</name>
    <name type="common">Methylomicrobium buryatense</name>
    <dbReference type="NCBI Taxonomy" id="95641"/>
    <lineage>
        <taxon>Bacteria</taxon>
        <taxon>Pseudomonadati</taxon>
        <taxon>Pseudomonadota</taxon>
        <taxon>Gammaproteobacteria</taxon>
        <taxon>Methylococcales</taxon>
        <taxon>Methylococcaceae</taxon>
        <taxon>Methylotuvimicrobium</taxon>
    </lineage>
</organism>
<dbReference type="GO" id="GO:0005524">
    <property type="term" value="F:ATP binding"/>
    <property type="evidence" value="ECO:0007669"/>
    <property type="project" value="UniProtKB-KW"/>
</dbReference>
<dbReference type="STRING" id="675511.GCA_000341735_04156"/>
<evidence type="ECO:0000259" key="5">
    <source>
        <dbReference type="PROSITE" id="PS51192"/>
    </source>
</evidence>
<dbReference type="OrthoDB" id="9814088at2"/>
<dbReference type="Gene3D" id="3.40.50.10810">
    <property type="entry name" value="Tandem AAA-ATPase domain"/>
    <property type="match status" value="1"/>
</dbReference>
<dbReference type="InterPro" id="IPR057342">
    <property type="entry name" value="DEXDc_RapA"/>
</dbReference>
<sequence length="905" mass="102245">MTLSRFSSRTHALDSEFLAKALTGASKYFRIAGYFRSSIFELIGEEIAEIPEVKIICNSELNWVDFKVATHRDIAIKERWNDVDVASEALLNKDRYQILDALLRKGNVEIRVVPKERLFLHGKAGSIHYPDGTRKAFIGSVNDSKSAFAKNYELVWQDEDSDSADWVEEEFWALWQEGIPLPEVVIAEVHRVAHRQEVTIDALKPADIPAAALAEAPIYRAGEQLQPWQRSFVTLFLQHREIYGKARLLLADEVGVGKTLSMAASALVSALMDDGPVLILSPSTLTMQWQIEMQDKLGIPSAVWSSQKKVWLGNEGQMLSPPGEASSIKKCPNKIGILSTGLIMHQCDNGEFVKEAGLLLKNRYGCVILDEAHKARVKGGLGENANQPNNLLRFMREMGHRTRHLILGTATPIQTHVDELWELLKILNSGAEFVLGDSLSLWHNTEMATALVTGKSRPIDEREAWALLRNPLPPSGENPTVQNIRDNLGMANDDFHCSHNFDNLDYFVQSMWLSECLDASFFNACNPVLRHTVLRKRKQLEDMGLMEKVSVSAHPLPGKSSLYQSRFIELGIPTNHPFQVAYESAEKFSKLLNARTKAGGFMKSLMLQRICSSFESGKKTAQRMLQHTVANEDEDNAETVETLLSNMSPNEVDCLREIESQLSRPEAVDSKLQTVKWFLTEFRTDGKTWLEHGCIIFSQYYDTAEWMARELAKSLNNEIVAVYAGQGKSGLILNNQFNAVERETIKTAVRNREIRLVVATDAACEGLNLQALGTLINVDLPWNPSKLEQRLGRIKRFGQARKGVDMLNLVYSETQDEKVYKVLSERLKDTYDIFGSLPDTIEDDWIASEEELKKRMEQYIHERDDAKNAFELKYSATVDPNANLWERCEKVLSRRDIVSLLSKGW</sequence>
<dbReference type="Pfam" id="PF00176">
    <property type="entry name" value="SNF2-rel_dom"/>
    <property type="match status" value="1"/>
</dbReference>
<reference evidence="8" key="1">
    <citation type="journal article" date="2019" name="J. Bacteriol.">
        <title>A Mutagenic Screen Identifies a TonB-Dependent Receptor Required for the Lanthanide Metal Switch in the Type I Methanotroph 'Methylotuvimicrobium buryatense' 5GB1C.</title>
        <authorList>
            <person name="Groom J.D."/>
            <person name="Ford S.M."/>
            <person name="Pesesky M.W."/>
            <person name="Lidstrom M.E."/>
        </authorList>
    </citation>
    <scope>NUCLEOTIDE SEQUENCE [LARGE SCALE GENOMIC DNA]</scope>
    <source>
        <strain evidence="8">5GB1C</strain>
    </source>
</reference>
<evidence type="ECO:0000256" key="3">
    <source>
        <dbReference type="ARBA" id="ARBA00022806"/>
    </source>
</evidence>
<dbReference type="AlphaFoldDB" id="A0A4P9UQF3"/>
<evidence type="ECO:0000313" key="7">
    <source>
        <dbReference type="EMBL" id="QCW83662.1"/>
    </source>
</evidence>
<dbReference type="InterPro" id="IPR001650">
    <property type="entry name" value="Helicase_C-like"/>
</dbReference>
<feature type="domain" description="Helicase ATP-binding" evidence="5">
    <location>
        <begin position="239"/>
        <end position="430"/>
    </location>
</feature>
<evidence type="ECO:0000259" key="6">
    <source>
        <dbReference type="PROSITE" id="PS51194"/>
    </source>
</evidence>
<keyword evidence="1" id="KW-0547">Nucleotide-binding</keyword>
<dbReference type="Pfam" id="PF13091">
    <property type="entry name" value="PLDc_2"/>
    <property type="match status" value="1"/>
</dbReference>
<evidence type="ECO:0000256" key="1">
    <source>
        <dbReference type="ARBA" id="ARBA00022741"/>
    </source>
</evidence>
<dbReference type="InterPro" id="IPR014001">
    <property type="entry name" value="Helicase_ATP-bd"/>
</dbReference>
<dbReference type="Gene3D" id="3.40.50.300">
    <property type="entry name" value="P-loop containing nucleotide triphosphate hydrolases"/>
    <property type="match status" value="1"/>
</dbReference>
<dbReference type="SMART" id="SM00487">
    <property type="entry name" value="DEXDc"/>
    <property type="match status" value="1"/>
</dbReference>
<dbReference type="PANTHER" id="PTHR45766:SF6">
    <property type="entry name" value="SWI_SNF-RELATED MATRIX-ASSOCIATED ACTIN-DEPENDENT REGULATOR OF CHROMATIN SUBFAMILY A-LIKE PROTEIN 1"/>
    <property type="match status" value="1"/>
</dbReference>
<evidence type="ECO:0000256" key="4">
    <source>
        <dbReference type="ARBA" id="ARBA00022840"/>
    </source>
</evidence>
<dbReference type="InterPro" id="IPR025202">
    <property type="entry name" value="PLD-like_dom"/>
</dbReference>
<keyword evidence="8" id="KW-1185">Reference proteome</keyword>
<dbReference type="SUPFAM" id="SSF52540">
    <property type="entry name" value="P-loop containing nucleoside triphosphate hydrolases"/>
    <property type="match status" value="2"/>
</dbReference>
<dbReference type="PANTHER" id="PTHR45766">
    <property type="entry name" value="DNA ANNEALING HELICASE AND ENDONUCLEASE ZRANB3 FAMILY MEMBER"/>
    <property type="match status" value="1"/>
</dbReference>
<dbReference type="Gene3D" id="3.30.870.10">
    <property type="entry name" value="Endonuclease Chain A"/>
    <property type="match status" value="1"/>
</dbReference>
<dbReference type="KEGG" id="mbur:EQU24_16495"/>
<dbReference type="InterPro" id="IPR038718">
    <property type="entry name" value="SNF2-like_sf"/>
</dbReference>
<keyword evidence="3 7" id="KW-0347">Helicase</keyword>
<dbReference type="GO" id="GO:0004386">
    <property type="term" value="F:helicase activity"/>
    <property type="evidence" value="ECO:0007669"/>
    <property type="project" value="UniProtKB-KW"/>
</dbReference>
<name>A0A4P9UQF3_METBY</name>
<keyword evidence="4" id="KW-0067">ATP-binding</keyword>
<dbReference type="GO" id="GO:0016787">
    <property type="term" value="F:hydrolase activity"/>
    <property type="evidence" value="ECO:0007669"/>
    <property type="project" value="UniProtKB-KW"/>
</dbReference>
<dbReference type="RefSeq" id="WP_017842526.1">
    <property type="nucleotide sequence ID" value="NZ_CP035467.1"/>
</dbReference>
<keyword evidence="2" id="KW-0378">Hydrolase</keyword>
<dbReference type="NCBIfam" id="NF042964">
    <property type="entry name" value="phospholipD_antiphage"/>
    <property type="match status" value="1"/>
</dbReference>
<dbReference type="InterPro" id="IPR049952">
    <property type="entry name" value="PhospholipD-like_anti-phage"/>
</dbReference>
<evidence type="ECO:0000313" key="8">
    <source>
        <dbReference type="Proteomes" id="UP000305881"/>
    </source>
</evidence>
<protein>
    <submittedName>
        <fullName evidence="7">DEAD/DEAH box helicase</fullName>
    </submittedName>
</protein>
<dbReference type="SUPFAM" id="SSF56024">
    <property type="entry name" value="Phospholipase D/nuclease"/>
    <property type="match status" value="1"/>
</dbReference>
<feature type="domain" description="Helicase C-terminal" evidence="6">
    <location>
        <begin position="674"/>
        <end position="845"/>
    </location>
</feature>
<dbReference type="InterPro" id="IPR027417">
    <property type="entry name" value="P-loop_NTPase"/>
</dbReference>
<dbReference type="CDD" id="cd18011">
    <property type="entry name" value="DEXDc_RapA"/>
    <property type="match status" value="1"/>
</dbReference>
<dbReference type="EMBL" id="CP035467">
    <property type="protein sequence ID" value="QCW83662.1"/>
    <property type="molecule type" value="Genomic_DNA"/>
</dbReference>
<dbReference type="PROSITE" id="PS51192">
    <property type="entry name" value="HELICASE_ATP_BIND_1"/>
    <property type="match status" value="1"/>
</dbReference>
<dbReference type="CDD" id="cd18793">
    <property type="entry name" value="SF2_C_SNF"/>
    <property type="match status" value="1"/>
</dbReference>
<dbReference type="SMART" id="SM00490">
    <property type="entry name" value="HELICc"/>
    <property type="match status" value="1"/>
</dbReference>
<dbReference type="InterPro" id="IPR049730">
    <property type="entry name" value="SNF2/RAD54-like_C"/>
</dbReference>
<dbReference type="Pfam" id="PF00271">
    <property type="entry name" value="Helicase_C"/>
    <property type="match status" value="1"/>
</dbReference>
<accession>A0A4P9UQF3</accession>
<gene>
    <name evidence="7" type="ORF">EQU24_16495</name>
</gene>
<proteinExistence type="predicted"/>
<dbReference type="PROSITE" id="PS51194">
    <property type="entry name" value="HELICASE_CTER"/>
    <property type="match status" value="1"/>
</dbReference>